<proteinExistence type="inferred from homology"/>
<accession>A0A2N3NJE6</accession>
<feature type="transmembrane region" description="Helical" evidence="9">
    <location>
        <begin position="20"/>
        <end position="44"/>
    </location>
</feature>
<dbReference type="InParanoid" id="A0A2N3NJE6"/>
<feature type="transmembrane region" description="Helical" evidence="9">
    <location>
        <begin position="327"/>
        <end position="347"/>
    </location>
</feature>
<dbReference type="PANTHER" id="PTHR31686">
    <property type="match status" value="1"/>
</dbReference>
<dbReference type="GO" id="GO:0005886">
    <property type="term" value="C:plasma membrane"/>
    <property type="evidence" value="ECO:0007669"/>
    <property type="project" value="UniProtKB-SubCell"/>
</dbReference>
<dbReference type="EMBL" id="NLAX01000003">
    <property type="protein sequence ID" value="PKS12472.1"/>
    <property type="molecule type" value="Genomic_DNA"/>
</dbReference>
<dbReference type="GO" id="GO:0016491">
    <property type="term" value="F:oxidoreductase activity"/>
    <property type="evidence" value="ECO:0007669"/>
    <property type="project" value="UniProtKB-KW"/>
</dbReference>
<evidence type="ECO:0000313" key="11">
    <source>
        <dbReference type="EMBL" id="PKS12472.1"/>
    </source>
</evidence>
<feature type="transmembrane region" description="Helical" evidence="9">
    <location>
        <begin position="96"/>
        <end position="119"/>
    </location>
</feature>
<evidence type="ECO:0000256" key="3">
    <source>
        <dbReference type="ARBA" id="ARBA00022448"/>
    </source>
</evidence>
<evidence type="ECO:0000256" key="6">
    <source>
        <dbReference type="ARBA" id="ARBA00022989"/>
    </source>
</evidence>
<comment type="subcellular location">
    <subcellularLocation>
        <location evidence="1">Cell membrane</location>
        <topology evidence="1">Multi-pass membrane protein</topology>
    </subcellularLocation>
</comment>
<feature type="transmembrane region" description="Helical" evidence="9">
    <location>
        <begin position="173"/>
        <end position="192"/>
    </location>
</feature>
<evidence type="ECO:0000256" key="4">
    <source>
        <dbReference type="ARBA" id="ARBA00022475"/>
    </source>
</evidence>
<feature type="transmembrane region" description="Helical" evidence="9">
    <location>
        <begin position="56"/>
        <end position="75"/>
    </location>
</feature>
<evidence type="ECO:0000256" key="8">
    <source>
        <dbReference type="ARBA" id="ARBA00023136"/>
    </source>
</evidence>
<dbReference type="Gene3D" id="1.50.10.150">
    <property type="entry name" value="Voltage-dependent anion channel"/>
    <property type="match status" value="1"/>
</dbReference>
<comment type="similarity">
    <text evidence="2">Belongs to the tellurite-resistance/dicarboxylate transporter (TDT) family.</text>
</comment>
<dbReference type="GO" id="GO:0000319">
    <property type="term" value="F:sulfite transmembrane transporter activity"/>
    <property type="evidence" value="ECO:0007669"/>
    <property type="project" value="TreeGrafter"/>
</dbReference>
<keyword evidence="8 9" id="KW-0472">Membrane</keyword>
<feature type="transmembrane region" description="Helical" evidence="9">
    <location>
        <begin position="359"/>
        <end position="382"/>
    </location>
</feature>
<dbReference type="InterPro" id="IPR038665">
    <property type="entry name" value="Voltage-dep_anion_channel_sf"/>
</dbReference>
<keyword evidence="4" id="KW-1003">Cell membrane</keyword>
<feature type="domain" description="TauD/TfdA-like" evidence="10">
    <location>
        <begin position="540"/>
        <end position="793"/>
    </location>
</feature>
<reference evidence="11 12" key="1">
    <citation type="journal article" date="2017" name="G3 (Bethesda)">
        <title>First Draft Genome Sequence of the Pathogenic Fungus Lomentospora prolificans (Formerly Scedosporium prolificans).</title>
        <authorList>
            <person name="Luo R."/>
            <person name="Zimin A."/>
            <person name="Workman R."/>
            <person name="Fan Y."/>
            <person name="Pertea G."/>
            <person name="Grossman N."/>
            <person name="Wear M.P."/>
            <person name="Jia B."/>
            <person name="Miller H."/>
            <person name="Casadevall A."/>
            <person name="Timp W."/>
            <person name="Zhang S.X."/>
            <person name="Salzberg S.L."/>
        </authorList>
    </citation>
    <scope>NUCLEOTIDE SEQUENCE [LARGE SCALE GENOMIC DNA]</scope>
    <source>
        <strain evidence="11 12">JHH-5317</strain>
    </source>
</reference>
<keyword evidence="5 9" id="KW-0812">Transmembrane</keyword>
<evidence type="ECO:0000256" key="5">
    <source>
        <dbReference type="ARBA" id="ARBA00022692"/>
    </source>
</evidence>
<dbReference type="CDD" id="cd09299">
    <property type="entry name" value="TDT"/>
    <property type="match status" value="1"/>
</dbReference>
<dbReference type="Proteomes" id="UP000233524">
    <property type="component" value="Unassembled WGS sequence"/>
</dbReference>
<dbReference type="OrthoDB" id="272271at2759"/>
<keyword evidence="3" id="KW-0813">Transport</keyword>
<dbReference type="Gene3D" id="3.60.130.10">
    <property type="entry name" value="Clavaminate synthase-like"/>
    <property type="match status" value="1"/>
</dbReference>
<dbReference type="InterPro" id="IPR003819">
    <property type="entry name" value="TauD/TfdA-like"/>
</dbReference>
<keyword evidence="6 9" id="KW-1133">Transmembrane helix</keyword>
<feature type="transmembrane region" description="Helical" evidence="9">
    <location>
        <begin position="131"/>
        <end position="152"/>
    </location>
</feature>
<dbReference type="InterPro" id="IPR004695">
    <property type="entry name" value="SLAC1/Mae1/Ssu1/TehA"/>
</dbReference>
<protein>
    <recommendedName>
        <fullName evidence="10">TauD/TfdA-like domain-containing protein</fullName>
    </recommendedName>
</protein>
<dbReference type="InterPro" id="IPR042098">
    <property type="entry name" value="TauD-like_sf"/>
</dbReference>
<evidence type="ECO:0000256" key="2">
    <source>
        <dbReference type="ARBA" id="ARBA00008566"/>
    </source>
</evidence>
<name>A0A2N3NJE6_9PEZI</name>
<evidence type="ECO:0000256" key="9">
    <source>
        <dbReference type="SAM" id="Phobius"/>
    </source>
</evidence>
<keyword evidence="7" id="KW-0560">Oxidoreductase</keyword>
<feature type="transmembrane region" description="Helical" evidence="9">
    <location>
        <begin position="289"/>
        <end position="320"/>
    </location>
</feature>
<dbReference type="PANTHER" id="PTHR31686:SF3">
    <property type="entry name" value="ACID TRANSPORT PROTEIN, PUTATIVE (AFU_ORTHOLOGUE AFUA_4G09410)-RELATED"/>
    <property type="match status" value="1"/>
</dbReference>
<evidence type="ECO:0000256" key="1">
    <source>
        <dbReference type="ARBA" id="ARBA00004651"/>
    </source>
</evidence>
<dbReference type="FunFam" id="3.60.130.10:FF:000011">
    <property type="entry name" value="Taurine catabolism dioxygenase TauD"/>
    <property type="match status" value="1"/>
</dbReference>
<keyword evidence="12" id="KW-1185">Reference proteome</keyword>
<dbReference type="Pfam" id="PF02668">
    <property type="entry name" value="TauD"/>
    <property type="match status" value="1"/>
</dbReference>
<organism evidence="11 12">
    <name type="scientific">Lomentospora prolificans</name>
    <dbReference type="NCBI Taxonomy" id="41688"/>
    <lineage>
        <taxon>Eukaryota</taxon>
        <taxon>Fungi</taxon>
        <taxon>Dikarya</taxon>
        <taxon>Ascomycota</taxon>
        <taxon>Pezizomycotina</taxon>
        <taxon>Sordariomycetes</taxon>
        <taxon>Hypocreomycetidae</taxon>
        <taxon>Microascales</taxon>
        <taxon>Microascaceae</taxon>
        <taxon>Lomentospora</taxon>
    </lineage>
</organism>
<dbReference type="InterPro" id="IPR051629">
    <property type="entry name" value="Sulfite_efflux_TDT"/>
</dbReference>
<feature type="transmembrane region" description="Helical" evidence="9">
    <location>
        <begin position="198"/>
        <end position="223"/>
    </location>
</feature>
<dbReference type="Pfam" id="PF03595">
    <property type="entry name" value="SLAC1"/>
    <property type="match status" value="1"/>
</dbReference>
<evidence type="ECO:0000313" key="12">
    <source>
        <dbReference type="Proteomes" id="UP000233524"/>
    </source>
</evidence>
<comment type="caution">
    <text evidence="11">The sequence shown here is derived from an EMBL/GenBank/DDBJ whole genome shotgun (WGS) entry which is preliminary data.</text>
</comment>
<sequence>MVSRFKSESRFRLRGWRGVLSRFPSQVFLIPQGTGILAAILHQLQYQFKGLHTISVILWFIAFITLFTFFALYLLKALLYPGQFVHAISHNTVEAACLASISISFTSVIQMLVMVVVPSWGGPGWGKAAYILWWINTAMAVFACFLLPPLFIKTLHSEGGLRHAFTPVTQLPIIAALTSAAGAGTLCQYAMLSPEQKVPMIVVAYLEIGIGIPIALALDTLFWARQYLPWDQPNDGLSLPKRQIYVEMILCGPWGQGSFAMQGLGNALLNGAFDKNHGVLLTHDAGRVIGYSSIFFGLVCWGASLFWWFFACMGIVHALLWKKGPRFTFTLTNWSVVFPWGVYTNAAVQLGKLTDSVAFRVWATIMATSLAIIWIVSILLTIRGLIKGNLLGPKPVQLIMVENIKAPSKVLSRTGQAFKLFFRKTSDTEDTKTRHSAPMSAAVLSHATPAALRPGPPGQPDITYAPDWEKYLARVAARLKSGGLASTLPPRFPDKLSGDLVWEGETLADTYDWTYVLDAEQLNEIEEALKHFKSLNLHLGHISAETFPLPHLRPELRQLSKELHDGHGFFVIRGVQVDKHTREENIAIHAGLSAHIASLRGRQDTFYDGKPAAVVVTHIKNLNTPGSENIIGSPAYTTDKQVFHTDSGDIVSLFALETAEEGGASKLASTWRVYNELAKTRPDLIKTLSEDWDVEIFGNQGRWYVSRPLLYHQPATDSTPERVLLQYARRQFVGFGALPRSSQIPPITEAQAEALDALHFLGEKFCVSTGFEKGDIQYVNNLAVFHARDGYRDSDTKQ</sequence>
<dbReference type="AlphaFoldDB" id="A0A2N3NJE6"/>
<evidence type="ECO:0000256" key="7">
    <source>
        <dbReference type="ARBA" id="ARBA00023002"/>
    </source>
</evidence>
<evidence type="ECO:0000259" key="10">
    <source>
        <dbReference type="Pfam" id="PF02668"/>
    </source>
</evidence>
<dbReference type="STRING" id="41688.A0A2N3NJE6"/>
<dbReference type="SUPFAM" id="SSF51197">
    <property type="entry name" value="Clavaminate synthase-like"/>
    <property type="match status" value="1"/>
</dbReference>
<dbReference type="VEuPathDB" id="FungiDB:jhhlp_000678"/>
<gene>
    <name evidence="11" type="ORF">jhhlp_000678</name>
</gene>